<sequence>MGKSVDIVPLEGITFESTIIHGSESISNKNKLLIKIITKKIRRIT</sequence>
<dbReference type="EMBL" id="AP024849">
    <property type="protein sequence ID" value="BCZ44607.1"/>
    <property type="molecule type" value="Genomic_DNA"/>
</dbReference>
<evidence type="ECO:0000313" key="2">
    <source>
        <dbReference type="Proteomes" id="UP000824633"/>
    </source>
</evidence>
<keyword evidence="2" id="KW-1185">Reference proteome</keyword>
<proteinExistence type="predicted"/>
<organism evidence="1 2">
    <name type="scientific">Clostridium gelidum</name>
    <dbReference type="NCBI Taxonomy" id="704125"/>
    <lineage>
        <taxon>Bacteria</taxon>
        <taxon>Bacillati</taxon>
        <taxon>Bacillota</taxon>
        <taxon>Clostridia</taxon>
        <taxon>Eubacteriales</taxon>
        <taxon>Clostridiaceae</taxon>
        <taxon>Clostridium</taxon>
    </lineage>
</organism>
<dbReference type="Proteomes" id="UP000824633">
    <property type="component" value="Chromosome"/>
</dbReference>
<reference evidence="2" key="1">
    <citation type="submission" date="2021-07" db="EMBL/GenBank/DDBJ databases">
        <title>Complete genome sequencing of a Clostridium isolate.</title>
        <authorList>
            <person name="Ueki A."/>
            <person name="Tonouchi A."/>
        </authorList>
    </citation>
    <scope>NUCLEOTIDE SEQUENCE [LARGE SCALE GENOMIC DNA]</scope>
    <source>
        <strain evidence="2">C5S11</strain>
    </source>
</reference>
<evidence type="ECO:0000313" key="1">
    <source>
        <dbReference type="EMBL" id="BCZ44607.1"/>
    </source>
</evidence>
<protein>
    <submittedName>
        <fullName evidence="1">Uncharacterized protein</fullName>
    </submittedName>
</protein>
<gene>
    <name evidence="1" type="ORF">psyc5s11_06740</name>
</gene>
<name>A0ABN6IRI0_9CLOT</name>
<accession>A0ABN6IRI0</accession>